<name>A0AAW2JAT3_9LAMI</name>
<sequence length="261" mass="29115">MEHSKRGFLPMRHGVKLSKKQSPKTDEELKRTLDIPYASAVGSIQYAAQCTRPDIAYALSVTSRYQACAGEVHWTAVKTILKYLRRTKDVFLVYGAGELILEGFSDASFQSDDDDAKSQSGFVFKLNGGVVAWKSSKQDTTADSTTEAEYIAGSEAAKEAVWMKNYIQELGVVPSIAEPVVIFCDNNGAIVQAKEPRSHHRSKHILRRYHLLREMVGKGDVRMDRVSSAENTADPLTKPVSQIAHAQHLRKMGLRQMSDWL</sequence>
<dbReference type="PANTHER" id="PTHR11439">
    <property type="entry name" value="GAG-POL-RELATED RETROTRANSPOSON"/>
    <property type="match status" value="1"/>
</dbReference>
<accession>A0AAW2JAT3</accession>
<protein>
    <submittedName>
        <fullName evidence="1">Retrovirus-related Pol polyprotein from transposon TNT 1-94</fullName>
    </submittedName>
</protein>
<reference evidence="1" key="1">
    <citation type="submission" date="2020-06" db="EMBL/GenBank/DDBJ databases">
        <authorList>
            <person name="Li T."/>
            <person name="Hu X."/>
            <person name="Zhang T."/>
            <person name="Song X."/>
            <person name="Zhang H."/>
            <person name="Dai N."/>
            <person name="Sheng W."/>
            <person name="Hou X."/>
            <person name="Wei L."/>
        </authorList>
    </citation>
    <scope>NUCLEOTIDE SEQUENCE</scope>
    <source>
        <strain evidence="1">KEN8</strain>
        <tissue evidence="1">Leaf</tissue>
    </source>
</reference>
<dbReference type="EMBL" id="JACGWM010001560">
    <property type="protein sequence ID" value="KAL0291706.1"/>
    <property type="molecule type" value="Genomic_DNA"/>
</dbReference>
<organism evidence="1">
    <name type="scientific">Sesamum calycinum</name>
    <dbReference type="NCBI Taxonomy" id="2727403"/>
    <lineage>
        <taxon>Eukaryota</taxon>
        <taxon>Viridiplantae</taxon>
        <taxon>Streptophyta</taxon>
        <taxon>Embryophyta</taxon>
        <taxon>Tracheophyta</taxon>
        <taxon>Spermatophyta</taxon>
        <taxon>Magnoliopsida</taxon>
        <taxon>eudicotyledons</taxon>
        <taxon>Gunneridae</taxon>
        <taxon>Pentapetalae</taxon>
        <taxon>asterids</taxon>
        <taxon>lamiids</taxon>
        <taxon>Lamiales</taxon>
        <taxon>Pedaliaceae</taxon>
        <taxon>Sesamum</taxon>
    </lineage>
</organism>
<dbReference type="AlphaFoldDB" id="A0AAW2JAT3"/>
<evidence type="ECO:0000313" key="1">
    <source>
        <dbReference type="EMBL" id="KAL0291706.1"/>
    </source>
</evidence>
<gene>
    <name evidence="1" type="ORF">Scaly_2625400</name>
</gene>
<reference evidence="1" key="2">
    <citation type="journal article" date="2024" name="Plant">
        <title>Genomic evolution and insights into agronomic trait innovations of Sesamum species.</title>
        <authorList>
            <person name="Miao H."/>
            <person name="Wang L."/>
            <person name="Qu L."/>
            <person name="Liu H."/>
            <person name="Sun Y."/>
            <person name="Le M."/>
            <person name="Wang Q."/>
            <person name="Wei S."/>
            <person name="Zheng Y."/>
            <person name="Lin W."/>
            <person name="Duan Y."/>
            <person name="Cao H."/>
            <person name="Xiong S."/>
            <person name="Wang X."/>
            <person name="Wei L."/>
            <person name="Li C."/>
            <person name="Ma Q."/>
            <person name="Ju M."/>
            <person name="Zhao R."/>
            <person name="Li G."/>
            <person name="Mu C."/>
            <person name="Tian Q."/>
            <person name="Mei H."/>
            <person name="Zhang T."/>
            <person name="Gao T."/>
            <person name="Zhang H."/>
        </authorList>
    </citation>
    <scope>NUCLEOTIDE SEQUENCE</scope>
    <source>
        <strain evidence="1">KEN8</strain>
    </source>
</reference>
<dbReference type="CDD" id="cd09272">
    <property type="entry name" value="RNase_HI_RT_Ty1"/>
    <property type="match status" value="1"/>
</dbReference>
<proteinExistence type="predicted"/>
<comment type="caution">
    <text evidence="1">The sequence shown here is derived from an EMBL/GenBank/DDBJ whole genome shotgun (WGS) entry which is preliminary data.</text>
</comment>
<dbReference type="PANTHER" id="PTHR11439:SF496">
    <property type="entry name" value="RNA-DIRECTED DNA POLYMERASE"/>
    <property type="match status" value="1"/>
</dbReference>